<dbReference type="EMBL" id="WUPT01000001">
    <property type="protein sequence ID" value="MXQ06291.1"/>
    <property type="molecule type" value="Genomic_DNA"/>
</dbReference>
<dbReference type="InterPro" id="IPR047057">
    <property type="entry name" value="MerR_fam"/>
</dbReference>
<evidence type="ECO:0000256" key="1">
    <source>
        <dbReference type="ARBA" id="ARBA00004496"/>
    </source>
</evidence>
<dbReference type="PANTHER" id="PTHR30204">
    <property type="entry name" value="REDOX-CYCLING DRUG-SENSING TRANSCRIPTIONAL ACTIVATOR SOXR"/>
    <property type="match status" value="1"/>
</dbReference>
<dbReference type="GO" id="GO:0005737">
    <property type="term" value="C:cytoplasm"/>
    <property type="evidence" value="ECO:0007669"/>
    <property type="project" value="UniProtKB-SubCell"/>
</dbReference>
<keyword evidence="6" id="KW-0175">Coiled coil</keyword>
<evidence type="ECO:0000256" key="3">
    <source>
        <dbReference type="ARBA" id="ARBA00023015"/>
    </source>
</evidence>
<accession>A0A7C9MAM5</accession>
<evidence type="ECO:0000256" key="6">
    <source>
        <dbReference type="SAM" id="Coils"/>
    </source>
</evidence>
<organism evidence="8 9">
    <name type="scientific">Kangsaoukella pontilimi</name>
    <dbReference type="NCBI Taxonomy" id="2691042"/>
    <lineage>
        <taxon>Bacteria</taxon>
        <taxon>Pseudomonadati</taxon>
        <taxon>Pseudomonadota</taxon>
        <taxon>Alphaproteobacteria</taxon>
        <taxon>Rhodobacterales</taxon>
        <taxon>Paracoccaceae</taxon>
        <taxon>Kangsaoukella</taxon>
    </lineage>
</organism>
<dbReference type="PROSITE" id="PS50937">
    <property type="entry name" value="HTH_MERR_2"/>
    <property type="match status" value="1"/>
</dbReference>
<comment type="caution">
    <text evidence="8">The sequence shown here is derived from an EMBL/GenBank/DDBJ whole genome shotgun (WGS) entry which is preliminary data.</text>
</comment>
<dbReference type="PANTHER" id="PTHR30204:SF94">
    <property type="entry name" value="HEAVY METAL-DEPENDENT TRANSCRIPTIONAL REGULATOR HI_0293-RELATED"/>
    <property type="match status" value="1"/>
</dbReference>
<dbReference type="InterPro" id="IPR000551">
    <property type="entry name" value="MerR-type_HTH_dom"/>
</dbReference>
<dbReference type="Gene3D" id="1.10.1660.10">
    <property type="match status" value="1"/>
</dbReference>
<keyword evidence="2" id="KW-0963">Cytoplasm</keyword>
<dbReference type="Proteomes" id="UP000480350">
    <property type="component" value="Unassembled WGS sequence"/>
</dbReference>
<dbReference type="InterPro" id="IPR015358">
    <property type="entry name" value="Tscrpt_reg_MerR_DNA-bd"/>
</dbReference>
<dbReference type="RefSeq" id="WP_160762242.1">
    <property type="nucleotide sequence ID" value="NZ_WUPT01000001.1"/>
</dbReference>
<feature type="coiled-coil region" evidence="6">
    <location>
        <begin position="81"/>
        <end position="111"/>
    </location>
</feature>
<gene>
    <name evidence="8" type="primary">cueR</name>
    <name evidence="8" type="ORF">GQ651_00385</name>
</gene>
<evidence type="ECO:0000313" key="8">
    <source>
        <dbReference type="EMBL" id="MXQ06291.1"/>
    </source>
</evidence>
<reference evidence="8 9" key="1">
    <citation type="submission" date="2019-12" db="EMBL/GenBank/DDBJ databases">
        <authorList>
            <person name="Lee S.D."/>
        </authorList>
    </citation>
    <scope>NUCLEOTIDE SEQUENCE [LARGE SCALE GENOMIC DNA]</scope>
    <source>
        <strain evidence="8 9">GH1-50</strain>
    </source>
</reference>
<dbReference type="AlphaFoldDB" id="A0A7C9MAM5"/>
<keyword evidence="3" id="KW-0805">Transcription regulation</keyword>
<dbReference type="GO" id="GO:0003700">
    <property type="term" value="F:DNA-binding transcription factor activity"/>
    <property type="evidence" value="ECO:0007669"/>
    <property type="project" value="InterPro"/>
</dbReference>
<evidence type="ECO:0000313" key="9">
    <source>
        <dbReference type="Proteomes" id="UP000480350"/>
    </source>
</evidence>
<keyword evidence="9" id="KW-1185">Reference proteome</keyword>
<dbReference type="InterPro" id="IPR009061">
    <property type="entry name" value="DNA-bd_dom_put_sf"/>
</dbReference>
<evidence type="ECO:0000256" key="5">
    <source>
        <dbReference type="ARBA" id="ARBA00023163"/>
    </source>
</evidence>
<keyword evidence="4" id="KW-0238">DNA-binding</keyword>
<dbReference type="Pfam" id="PF00376">
    <property type="entry name" value="MerR"/>
    <property type="match status" value="1"/>
</dbReference>
<dbReference type="NCBIfam" id="TIGR02044">
    <property type="entry name" value="CueR"/>
    <property type="match status" value="1"/>
</dbReference>
<dbReference type="Pfam" id="PF09278">
    <property type="entry name" value="MerR-DNA-bind"/>
    <property type="match status" value="1"/>
</dbReference>
<dbReference type="SUPFAM" id="SSF46955">
    <property type="entry name" value="Putative DNA-binding domain"/>
    <property type="match status" value="1"/>
</dbReference>
<evidence type="ECO:0000259" key="7">
    <source>
        <dbReference type="PROSITE" id="PS50937"/>
    </source>
</evidence>
<dbReference type="GO" id="GO:0045893">
    <property type="term" value="P:positive regulation of DNA-templated transcription"/>
    <property type="evidence" value="ECO:0007669"/>
    <property type="project" value="InterPro"/>
</dbReference>
<sequence length="127" mass="14339">MNISKASVAAGLPVKTVRYYADIGLVEAAGRSETGYRTYDEAAIRKLVFVRRAREFGFSIDECRELLGLYSDRNRTSADVKKLASHRLDEIERKQAELQSLHDELSHLVRSCAGDDRPDCPIMDYLS</sequence>
<dbReference type="InterPro" id="IPR011789">
    <property type="entry name" value="CueR"/>
</dbReference>
<feature type="domain" description="HTH merR-type" evidence="7">
    <location>
        <begin position="1"/>
        <end position="69"/>
    </location>
</feature>
<name>A0A7C9MAM5_9RHOB</name>
<evidence type="ECO:0000256" key="4">
    <source>
        <dbReference type="ARBA" id="ARBA00023125"/>
    </source>
</evidence>
<comment type="subcellular location">
    <subcellularLocation>
        <location evidence="1">Cytoplasm</location>
    </subcellularLocation>
</comment>
<dbReference type="GO" id="GO:0003677">
    <property type="term" value="F:DNA binding"/>
    <property type="evidence" value="ECO:0007669"/>
    <property type="project" value="UniProtKB-KW"/>
</dbReference>
<dbReference type="PRINTS" id="PR00040">
    <property type="entry name" value="HTHMERR"/>
</dbReference>
<protein>
    <submittedName>
        <fullName evidence="8">Cu(I)-responsive transcriptional regulator</fullName>
    </submittedName>
</protein>
<proteinExistence type="predicted"/>
<reference evidence="8 9" key="2">
    <citation type="submission" date="2020-03" db="EMBL/GenBank/DDBJ databases">
        <title>Kangsaoukella pontilimi gen. nov., sp. nov., a new member of the family Rhodobacteraceae isolated from a tidal mudflat.</title>
        <authorList>
            <person name="Kim I.S."/>
        </authorList>
    </citation>
    <scope>NUCLEOTIDE SEQUENCE [LARGE SCALE GENOMIC DNA]</scope>
    <source>
        <strain evidence="8 9">GH1-50</strain>
    </source>
</reference>
<keyword evidence="5" id="KW-0804">Transcription</keyword>
<dbReference type="GO" id="GO:0005507">
    <property type="term" value="F:copper ion binding"/>
    <property type="evidence" value="ECO:0007669"/>
    <property type="project" value="InterPro"/>
</dbReference>
<evidence type="ECO:0000256" key="2">
    <source>
        <dbReference type="ARBA" id="ARBA00022490"/>
    </source>
</evidence>
<dbReference type="SMART" id="SM00422">
    <property type="entry name" value="HTH_MERR"/>
    <property type="match status" value="1"/>
</dbReference>